<dbReference type="AlphaFoldDB" id="A0ABD5V9L7"/>
<evidence type="ECO:0000313" key="2">
    <source>
        <dbReference type="Proteomes" id="UP001596312"/>
    </source>
</evidence>
<reference evidence="1 2" key="1">
    <citation type="journal article" date="2019" name="Int. J. Syst. Evol. Microbiol.">
        <title>The Global Catalogue of Microorganisms (GCM) 10K type strain sequencing project: providing services to taxonomists for standard genome sequencing and annotation.</title>
        <authorList>
            <consortium name="The Broad Institute Genomics Platform"/>
            <consortium name="The Broad Institute Genome Sequencing Center for Infectious Disease"/>
            <person name="Wu L."/>
            <person name="Ma J."/>
        </authorList>
    </citation>
    <scope>NUCLEOTIDE SEQUENCE [LARGE SCALE GENOMIC DNA]</scope>
    <source>
        <strain evidence="1 2">CGMCC 1.3240</strain>
    </source>
</reference>
<comment type="caution">
    <text evidence="1">The sequence shown here is derived from an EMBL/GenBank/DDBJ whole genome shotgun (WGS) entry which is preliminary data.</text>
</comment>
<accession>A0ABD5V9L7</accession>
<dbReference type="Proteomes" id="UP001596312">
    <property type="component" value="Unassembled WGS sequence"/>
</dbReference>
<keyword evidence="2" id="KW-1185">Reference proteome</keyword>
<evidence type="ECO:0000313" key="1">
    <source>
        <dbReference type="EMBL" id="MFC6906948.1"/>
    </source>
</evidence>
<sequence>MVDHLDRPGVDLVLRLGKENTPRPCVTDDCEYEADYYVLTDDVLSEYTCEQHLEEAVERAQA</sequence>
<dbReference type="RefSeq" id="WP_340605527.1">
    <property type="nucleotide sequence ID" value="NZ_JBBMXV010000006.1"/>
</dbReference>
<organism evidence="1 2">
    <name type="scientific">Halalkalicoccus tibetensis</name>
    <dbReference type="NCBI Taxonomy" id="175632"/>
    <lineage>
        <taxon>Archaea</taxon>
        <taxon>Methanobacteriati</taxon>
        <taxon>Methanobacteriota</taxon>
        <taxon>Stenosarchaea group</taxon>
        <taxon>Halobacteria</taxon>
        <taxon>Halobacteriales</taxon>
        <taxon>Halococcaceae</taxon>
        <taxon>Halalkalicoccus</taxon>
    </lineage>
</organism>
<protein>
    <submittedName>
        <fullName evidence="1">Uncharacterized protein</fullName>
    </submittedName>
</protein>
<dbReference type="EMBL" id="JBHSXQ010000006">
    <property type="protein sequence ID" value="MFC6906948.1"/>
    <property type="molecule type" value="Genomic_DNA"/>
</dbReference>
<name>A0ABD5V9L7_9EURY</name>
<proteinExistence type="predicted"/>
<gene>
    <name evidence="1" type="ORF">ACFQGH_17285</name>
</gene>